<evidence type="ECO:0000256" key="1">
    <source>
        <dbReference type="SAM" id="MobiDB-lite"/>
    </source>
</evidence>
<name>A0A8A4XE66_9VIRU</name>
<reference evidence="2" key="2">
    <citation type="journal article" date="2022" name="Gigascience">
        <title>Parvovirus dark matter in the cloaca of wild birds.</title>
        <authorList>
            <person name="Dai Z."/>
            <person name="Wang H."/>
            <person name="Wu H."/>
            <person name="Zhang Q."/>
            <person name="Ji L."/>
            <person name="Wang X."/>
            <person name="Shen Q."/>
            <person name="Yang S."/>
            <person name="Ma X."/>
            <person name="Shan T."/>
            <person name="Zhang W."/>
        </authorList>
    </citation>
    <scope>NUCLEOTIDE SEQUENCE</scope>
    <source>
        <strain evidence="2">Wag171par010</strain>
    </source>
</reference>
<proteinExistence type="predicted"/>
<organism evidence="2">
    <name type="scientific">Motacilla cinerea densovirus</name>
    <dbReference type="NCBI Taxonomy" id="2794499"/>
    <lineage>
        <taxon>Viruses</taxon>
        <taxon>Monodnaviria</taxon>
        <taxon>Shotokuvirae</taxon>
        <taxon>Cossaviricota</taxon>
        <taxon>Quintoviricetes</taxon>
        <taxon>Piccovirales</taxon>
        <taxon>Parvoviridae</taxon>
        <taxon>Densovirinae</taxon>
    </lineage>
</organism>
<sequence length="619" mass="70234">MFKRKSDSTNSESPAKKGGPGTAAEEKTDPIPRHLPSSSITLNFTRRSFEEIAPGILYYLPLCQSVKYMFDEAMLGQYMKFRDLWETMEIHSPKARLTNLIMLQDDLRVQNNTPTDATAFTQVVYLMKYCPVGQKQYFKLSNVPNTSDIKSQKTLTYKIDPRGKDPTSMSQLTQIDGYETFDKLSILGARAHRTAGFVPAKNVSYDIQDYSLNDPYIAPNTPMVHFSTVSGNLQTPDTTDNFVGPAEVLTMAINQDNISMYKYGDIIDIPIVTNLEGLKLANTSNNDFTQDVQIETHTQDPSTNAVYATEWAYPSRNRPFLNRGNYYDPNTDPILMGKKFKHLNHCFLTMPPIRKPNGALLGQRCSCILEQSFSVTFHMSQATFIDVDEEEEANPNTLQVNQDNQIELRRNIYGKPFLKQIKEPSVFCPGPNSVVCPTFAPGKAPQLSCYEDTWQGLTAFMVELGNLWNVNTFIQYAKVDPARWPEDTDAIISSEEKYINMGASHPPTSAELKFRKAWRIGLKRIADGDEGMIRIGFESTGGLETKDKYQYMVAKKFPNDLSTDVWTQKKPKVEVDNYIYFNIKKFLDNYYKNSEVKCAITAPEKADPVFDKTCNLFFT</sequence>
<reference evidence="2" key="1">
    <citation type="submission" date="2020-09" db="EMBL/GenBank/DDBJ databases">
        <authorList>
            <person name="Dai Z."/>
            <person name="Yang S."/>
            <person name="Zhang W."/>
        </authorList>
    </citation>
    <scope>NUCLEOTIDE SEQUENCE</scope>
    <source>
        <strain evidence="2">Wag171par010</strain>
    </source>
</reference>
<protein>
    <submittedName>
        <fullName evidence="2">VP1</fullName>
    </submittedName>
</protein>
<dbReference type="EMBL" id="MW046543">
    <property type="protein sequence ID" value="QTE03996.1"/>
    <property type="molecule type" value="Genomic_DNA"/>
</dbReference>
<feature type="region of interest" description="Disordered" evidence="1">
    <location>
        <begin position="1"/>
        <end position="36"/>
    </location>
</feature>
<accession>A0A8A4XE66</accession>
<evidence type="ECO:0000313" key="2">
    <source>
        <dbReference type="EMBL" id="QTE03996.1"/>
    </source>
</evidence>